<organism evidence="1 2">
    <name type="scientific">Aeromonas phage AS-zj</name>
    <dbReference type="NCBI Taxonomy" id="2024208"/>
    <lineage>
        <taxon>Viruses</taxon>
        <taxon>Duplodnaviria</taxon>
        <taxon>Heunggongvirae</taxon>
        <taxon>Uroviricota</taxon>
        <taxon>Caudoviricetes</taxon>
        <taxon>Pantevenvirales</taxon>
        <taxon>Straboviridae</taxon>
        <taxon>Emmerichvirinae</taxon>
        <taxon>Ceceduovirus</taxon>
        <taxon>Ceceduovirus aszj</taxon>
    </lineage>
</organism>
<dbReference type="GeneID" id="55604582"/>
<protein>
    <submittedName>
        <fullName evidence="1">Uncharacterized protein</fullName>
    </submittedName>
</protein>
<evidence type="ECO:0000313" key="1">
    <source>
        <dbReference type="EMBL" id="ASU00337.1"/>
    </source>
</evidence>
<dbReference type="KEGG" id="vg:55604582"/>
<dbReference type="EMBL" id="MF448340">
    <property type="protein sequence ID" value="ASU00337.1"/>
    <property type="molecule type" value="Genomic_DNA"/>
</dbReference>
<sequence>MKVQFKSEEAMTEFKTLDRNNEELANAYGMSPIPIGFVDEEWWDIFNEEDLHFYTINISDESHFFEILEK</sequence>
<evidence type="ECO:0000313" key="2">
    <source>
        <dbReference type="Proteomes" id="UP000226092"/>
    </source>
</evidence>
<accession>A0A223LDL7</accession>
<dbReference type="Proteomes" id="UP000226092">
    <property type="component" value="Segment"/>
</dbReference>
<keyword evidence="2" id="KW-1185">Reference proteome</keyword>
<dbReference type="RefSeq" id="YP_009834515.1">
    <property type="nucleotide sequence ID" value="NC_048673.1"/>
</dbReference>
<name>A0A223LDL7_9CAUD</name>
<proteinExistence type="predicted"/>
<reference evidence="1 2" key="1">
    <citation type="submission" date="2017-07" db="EMBL/GenBank/DDBJ databases">
        <title>In vitro design and evaluation of phage cocktails against multidrug-resistant Aeromonas salmonicida.</title>
        <authorList>
            <person name="Chen L."/>
            <person name="Yuan S."/>
            <person name="Ma Y."/>
        </authorList>
    </citation>
    <scope>NUCLEOTIDE SEQUENCE [LARGE SCALE GENOMIC DNA]</scope>
</reference>